<keyword evidence="2" id="KW-1133">Transmembrane helix</keyword>
<dbReference type="EMBL" id="CANTFL010000080">
    <property type="protein sequence ID" value="CAI5711014.1"/>
    <property type="molecule type" value="Genomic_DNA"/>
</dbReference>
<feature type="compositionally biased region" description="Acidic residues" evidence="1">
    <location>
        <begin position="372"/>
        <end position="396"/>
    </location>
</feature>
<keyword evidence="2" id="KW-0472">Membrane</keyword>
<sequence>MVLSVQRMLALTLCVSTLAASEVAQSSALRTRRHLLGIHHTTKYAPEASQPTEGQEDQTKAKEEEEEAATKAKEAEEEAATKAKETEQEQQEKTKEKEQNDSADESHDSTDSHDSHDSIGSDSVDMELKENEELELNSSEDINLELENGPVDMNVDLESNEEMDYDGEGDQEIDLTSAESLDFSASAKLEGEEQMDTEIELEDGAVSLELEDDEDYNQDLDINDDEELDQVIDVPEGAKSIRLRVRKGHVDLDITKAATADVKEPKTETKKEEKAATPEKKQEQAATPEKKQEQAAAPEKKQDKTEVVAAASTEKAVSYAAEAKDWFQENGSKPIFLGGMIGAAVGLVGVAGVAIAKGRKRAPEKSVLAEDAIADAEAEADEDDASESDSDEDSDKDVEAGVTALAKEDVADVEEKKTSVVEGSV</sequence>
<reference evidence="4" key="1">
    <citation type="submission" date="2022-12" db="EMBL/GenBank/DDBJ databases">
        <authorList>
            <person name="Webb A."/>
        </authorList>
    </citation>
    <scope>NUCLEOTIDE SEQUENCE</scope>
    <source>
        <strain evidence="4">Hp1</strain>
    </source>
</reference>
<accession>A0AAV0SZ86</accession>
<feature type="transmembrane region" description="Helical" evidence="2">
    <location>
        <begin position="335"/>
        <end position="356"/>
    </location>
</feature>
<feature type="region of interest" description="Disordered" evidence="1">
    <location>
        <begin position="359"/>
        <end position="425"/>
    </location>
</feature>
<evidence type="ECO:0000256" key="1">
    <source>
        <dbReference type="SAM" id="MobiDB-lite"/>
    </source>
</evidence>
<dbReference type="AlphaFoldDB" id="A0AAV0SZ86"/>
<proteinExistence type="predicted"/>
<feature type="compositionally biased region" description="Basic and acidic residues" evidence="1">
    <location>
        <begin position="57"/>
        <end position="119"/>
    </location>
</feature>
<gene>
    <name evidence="4" type="ORF">HBR001_LOCUS576</name>
</gene>
<feature type="compositionally biased region" description="Basic and acidic residues" evidence="1">
    <location>
        <begin position="261"/>
        <end position="306"/>
    </location>
</feature>
<feature type="compositionally biased region" description="Basic and acidic residues" evidence="1">
    <location>
        <begin position="406"/>
        <end position="419"/>
    </location>
</feature>
<feature type="region of interest" description="Disordered" evidence="1">
    <location>
        <begin position="254"/>
        <end position="308"/>
    </location>
</feature>
<evidence type="ECO:0000256" key="3">
    <source>
        <dbReference type="SAM" id="SignalP"/>
    </source>
</evidence>
<keyword evidence="3" id="KW-0732">Signal</keyword>
<keyword evidence="2" id="KW-0812">Transmembrane</keyword>
<name>A0AAV0SZ86_HYABA</name>
<evidence type="ECO:0000256" key="2">
    <source>
        <dbReference type="SAM" id="Phobius"/>
    </source>
</evidence>
<feature type="signal peptide" evidence="3">
    <location>
        <begin position="1"/>
        <end position="19"/>
    </location>
</feature>
<feature type="compositionally biased region" description="Low complexity" evidence="1">
    <location>
        <begin position="136"/>
        <end position="148"/>
    </location>
</feature>
<protein>
    <recommendedName>
        <fullName evidence="6">RxLR effector candidate protein</fullName>
    </recommendedName>
</protein>
<feature type="compositionally biased region" description="Acidic residues" evidence="1">
    <location>
        <begin position="158"/>
        <end position="173"/>
    </location>
</feature>
<organism evidence="4 5">
    <name type="scientific">Hyaloperonospora brassicae</name>
    <name type="common">Brassica downy mildew</name>
    <name type="synonym">Peronospora brassicae</name>
    <dbReference type="NCBI Taxonomy" id="162125"/>
    <lineage>
        <taxon>Eukaryota</taxon>
        <taxon>Sar</taxon>
        <taxon>Stramenopiles</taxon>
        <taxon>Oomycota</taxon>
        <taxon>Peronosporomycetes</taxon>
        <taxon>Peronosporales</taxon>
        <taxon>Peronosporaceae</taxon>
        <taxon>Hyaloperonospora</taxon>
    </lineage>
</organism>
<feature type="region of interest" description="Disordered" evidence="1">
    <location>
        <begin position="41"/>
        <end position="181"/>
    </location>
</feature>
<evidence type="ECO:0000313" key="4">
    <source>
        <dbReference type="EMBL" id="CAI5711014.1"/>
    </source>
</evidence>
<evidence type="ECO:0000313" key="5">
    <source>
        <dbReference type="Proteomes" id="UP001162031"/>
    </source>
</evidence>
<comment type="caution">
    <text evidence="4">The sequence shown here is derived from an EMBL/GenBank/DDBJ whole genome shotgun (WGS) entry which is preliminary data.</text>
</comment>
<feature type="chain" id="PRO_5043807500" description="RxLR effector candidate protein" evidence="3">
    <location>
        <begin position="20"/>
        <end position="425"/>
    </location>
</feature>
<dbReference type="Proteomes" id="UP001162031">
    <property type="component" value="Unassembled WGS sequence"/>
</dbReference>
<evidence type="ECO:0008006" key="6">
    <source>
        <dbReference type="Google" id="ProtNLM"/>
    </source>
</evidence>
<keyword evidence="5" id="KW-1185">Reference proteome</keyword>